<dbReference type="Gene3D" id="3.40.50.300">
    <property type="entry name" value="P-loop containing nucleotide triphosphate hydrolases"/>
    <property type="match status" value="2"/>
</dbReference>
<evidence type="ECO:0000256" key="3">
    <source>
        <dbReference type="ARBA" id="ARBA00022741"/>
    </source>
</evidence>
<feature type="domain" description="ABC transporter" evidence="9">
    <location>
        <begin position="1466"/>
        <end position="1719"/>
    </location>
</feature>
<evidence type="ECO:0000313" key="11">
    <source>
        <dbReference type="Proteomes" id="UP000265100"/>
    </source>
</evidence>
<name>A0AAX7T811_ASTCA</name>
<reference evidence="10" key="1">
    <citation type="submission" date="2018-05" db="EMBL/GenBank/DDBJ databases">
        <authorList>
            <person name="Datahose"/>
        </authorList>
    </citation>
    <scope>NUCLEOTIDE SEQUENCE</scope>
</reference>
<feature type="transmembrane region" description="Helical" evidence="7">
    <location>
        <begin position="450"/>
        <end position="473"/>
    </location>
</feature>
<organism evidence="10 11">
    <name type="scientific">Astatotilapia calliptera</name>
    <name type="common">Eastern happy</name>
    <name type="synonym">Chromis callipterus</name>
    <dbReference type="NCBI Taxonomy" id="8154"/>
    <lineage>
        <taxon>Eukaryota</taxon>
        <taxon>Metazoa</taxon>
        <taxon>Chordata</taxon>
        <taxon>Craniata</taxon>
        <taxon>Vertebrata</taxon>
        <taxon>Euteleostomi</taxon>
        <taxon>Actinopterygii</taxon>
        <taxon>Neopterygii</taxon>
        <taxon>Teleostei</taxon>
        <taxon>Neoteleostei</taxon>
        <taxon>Acanthomorphata</taxon>
        <taxon>Ovalentaria</taxon>
        <taxon>Cichlomorphae</taxon>
        <taxon>Cichliformes</taxon>
        <taxon>Cichlidae</taxon>
        <taxon>African cichlids</taxon>
        <taxon>Pseudocrenilabrinae</taxon>
        <taxon>Haplochromini</taxon>
        <taxon>Astatotilapia</taxon>
    </lineage>
</organism>
<sequence>MWPLFLFFILVGVRTTTQPIYKGQCHYPNKAMPSAGVIPWIQGMVCNLENPCLPYPTPGETPGQVNNFDNSMYVLGCSFSSGCRNHAHDSWRTSKSTLFKKVVLNIIPSTYLYLLFCLVLFKLPAALNLNAADAATLIGKTTANALPLIEEVSTLVDTLESTPGLRYIWSTFKPLLQGKVLYTPDTPAARLLANRTFNALAMLRELADSWDELGPRVWDFLQNSSQVNTIRVRLSMVCLDLDKFEAASTEGQLVNRALDLLTNGTFWAGIVFENLQLNSSLPPPYVKYKIRMDVDEVESTRTVRRRSWSPGARDNPYNDLRYIWGGFAYLQDMIDHGIIRAHTSKTQPLGVFAQQMPYPCYVDDAFLRSLGSSLPLYMTLAWIYSVAMIIKGIVAEKEARLKETMRIMGLRSDIYWLSWAVSSVLLLAVSSLLLTLILKYGKILQYSDPSVIFVFFLVFCVATISQCFFISVFFSKANLAAACGGLIYFVLYLPHVLCYAWRDVMGFGAKVAVSLLSCVAFGYGCENFSKFEEQGVGIQWHNIAKSPEDGGRYTFITSIIMMLIDAVLYWVLTWYIENVFPGQYGIPKPWYFPFTASYWRGTAPVIDDKPKHMEKPPPNMTAGVSIQNLVKIYKTGKKLAVDGLSVDFYENQITSFLGHNGAGKTTTMSILTGLFPPTSGTALINGYDIRTDMDSIRTYLGMCPQHNVLFNELTVEEHIYFYARLKGRSRQEVKTEMDQMIKDVGLPHKRKELAKNLSGGMQRKLSVAIAFVGGSKIIILDEPTAGVDPYARRGIWELLLKYKQGRTIILSTHHMDEADILGDRIAIISHGKMRCCGSSIFLKKCFGSGYYLTLVRDGSGKMTAQRNGIISQAKGGKKVSGCFSRSLANGASCFGIIFVTFHPANLSAVGQLVQRHVPEAIFLESIGQEITYILPYGGAKDGTFGTLFRELDRAMADLGLTSYGISDTTLEEIFLKVAEDTGVDADIQHIRKSPSDSGRGSAVITGWKLIRQQFLALFIKRFHHARRSRKGLIAQVVLPAFFVCLSLIFSLIVPPFTEFPPLELQPWMYGLPQTTFYSNDGPGNMEVGDRLPVKYSCSFSCRNLPCSSTGSDWFTPSVDQSVADIFLNGNWSMSNPSPGCECGTPKRTMMLPDCPPGAGGLPPPQVSVRLRKSCLSVVQWVDRSVLYETWEANANPSTCCSLYQLSVLLQVWFYNQLRHAVASFFSVANNGILRGNLPAGQDPRQYGISVTNHPLNLSKEQATTSTDVVVSICVIFAMSFIPASFVLFLIQERVNKAKHLQFVSGVNPAVYWLANFAWDMCNYIVPCFIVIVIFLAFQQKAYVSPPNLPALILLLIFYGWAITPMMYPFSFIFSVPSTAYVVLTCINLFIGINSSVATFIMELFDDDNITHINNIVKQVLLIFPHFCLGRGLIDMAKNQATATLFREDRFKNPLSWEMVGKNLCAMSIQGIVMFAVTILIQLISGKWLPAEEEDIDVARERRRVYEGEARSDLLRICDLTKVSSFGALYIFSEVFSILFLLVLDLILFHRLFVKSMRSVHQNMGYCPQFDALDELLTGREHVEFYARLRGVPAREVAMVAEWGVQKLGLAKYSNKSAGTYSGGNKRKLSTAIALIGCPPVIFLDEPTTGMDPKARRFLWDCILSVIREGRSVVLTSHSMEECEALCTRMAIMVNGRFKCLGSIQHLKSRFGDGYTVIVRVGGSPPALKPVEDFVQKTFPGSVLKEKHHNTLQYQFPHAQGALANIFSQFTRHQRRLRVEDYSVSQTTLDQVRWKKGKKKKTYAVGH</sequence>
<evidence type="ECO:0000256" key="4">
    <source>
        <dbReference type="ARBA" id="ARBA00022840"/>
    </source>
</evidence>
<dbReference type="Pfam" id="PF12698">
    <property type="entry name" value="ABC2_membrane_3"/>
    <property type="match status" value="2"/>
</dbReference>
<dbReference type="SUPFAM" id="SSF52540">
    <property type="entry name" value="P-loop containing nucleoside triphosphate hydrolases"/>
    <property type="match status" value="2"/>
</dbReference>
<dbReference type="Pfam" id="PF00005">
    <property type="entry name" value="ABC_tran"/>
    <property type="match status" value="2"/>
</dbReference>
<feature type="transmembrane region" description="Helical" evidence="7">
    <location>
        <begin position="1310"/>
        <end position="1336"/>
    </location>
</feature>
<protein>
    <recommendedName>
        <fullName evidence="9">ABC transporter domain-containing protein</fullName>
    </recommendedName>
</protein>
<dbReference type="GO" id="GO:0016887">
    <property type="term" value="F:ATP hydrolysis activity"/>
    <property type="evidence" value="ECO:0007669"/>
    <property type="project" value="InterPro"/>
</dbReference>
<dbReference type="InterPro" id="IPR017871">
    <property type="entry name" value="ABC_transporter-like_CS"/>
</dbReference>
<dbReference type="PANTHER" id="PTHR19229">
    <property type="entry name" value="ATP-BINDING CASSETTE TRANSPORTER SUBFAMILY A ABCA"/>
    <property type="match status" value="1"/>
</dbReference>
<proteinExistence type="predicted"/>
<dbReference type="InterPro" id="IPR003593">
    <property type="entry name" value="AAA+_ATPase"/>
</dbReference>
<dbReference type="InterPro" id="IPR013525">
    <property type="entry name" value="ABC2_TM"/>
</dbReference>
<evidence type="ECO:0000256" key="1">
    <source>
        <dbReference type="ARBA" id="ARBA00004141"/>
    </source>
</evidence>
<feature type="transmembrane region" description="Helical" evidence="7">
    <location>
        <begin position="553"/>
        <end position="576"/>
    </location>
</feature>
<dbReference type="GO" id="GO:0016020">
    <property type="term" value="C:membrane"/>
    <property type="evidence" value="ECO:0007669"/>
    <property type="project" value="UniProtKB-SubCell"/>
</dbReference>
<keyword evidence="6 7" id="KW-0472">Membrane</keyword>
<keyword evidence="2 7" id="KW-0812">Transmembrane</keyword>
<dbReference type="Ensembl" id="ENSACLT00000060987.1">
    <property type="protein sequence ID" value="ENSACLP00000053013.1"/>
    <property type="gene ID" value="ENSACLG00000002328.2"/>
</dbReference>
<evidence type="ECO:0000256" key="6">
    <source>
        <dbReference type="ARBA" id="ARBA00023136"/>
    </source>
</evidence>
<evidence type="ECO:0000259" key="9">
    <source>
        <dbReference type="PROSITE" id="PS50893"/>
    </source>
</evidence>
<dbReference type="Pfam" id="PF23321">
    <property type="entry name" value="R1_ABCA1"/>
    <property type="match status" value="1"/>
</dbReference>
<dbReference type="GeneTree" id="ENSGT00940000154658"/>
<reference evidence="10" key="2">
    <citation type="submission" date="2025-08" db="UniProtKB">
        <authorList>
            <consortium name="Ensembl"/>
        </authorList>
    </citation>
    <scope>IDENTIFICATION</scope>
</reference>
<evidence type="ECO:0000256" key="2">
    <source>
        <dbReference type="ARBA" id="ARBA00022692"/>
    </source>
</evidence>
<feature type="transmembrane region" description="Helical" evidence="7">
    <location>
        <begin position="374"/>
        <end position="394"/>
    </location>
</feature>
<evidence type="ECO:0000256" key="8">
    <source>
        <dbReference type="SAM" id="SignalP"/>
    </source>
</evidence>
<dbReference type="InterPro" id="IPR056264">
    <property type="entry name" value="R2_ABCA1-4-like"/>
</dbReference>
<evidence type="ECO:0000313" key="10">
    <source>
        <dbReference type="Ensembl" id="ENSACLP00000053013.1"/>
    </source>
</evidence>
<feature type="transmembrane region" description="Helical" evidence="7">
    <location>
        <begin position="1379"/>
        <end position="1401"/>
    </location>
</feature>
<dbReference type="Proteomes" id="UP000265100">
    <property type="component" value="Chromosome 3"/>
</dbReference>
<comment type="subcellular location">
    <subcellularLocation>
        <location evidence="1">Membrane</location>
        <topology evidence="1">Multi-pass membrane protein</topology>
    </subcellularLocation>
</comment>
<keyword evidence="11" id="KW-1185">Reference proteome</keyword>
<feature type="transmembrane region" description="Helical" evidence="7">
    <location>
        <begin position="479"/>
        <end position="501"/>
    </location>
</feature>
<feature type="transmembrane region" description="Helical" evidence="7">
    <location>
        <begin position="414"/>
        <end position="438"/>
    </location>
</feature>
<feature type="transmembrane region" description="Helical" evidence="7">
    <location>
        <begin position="1032"/>
        <end position="1053"/>
    </location>
</feature>
<feature type="domain" description="ABC transporter" evidence="9">
    <location>
        <begin position="624"/>
        <end position="855"/>
    </location>
</feature>
<feature type="transmembrane region" description="Helical" evidence="7">
    <location>
        <begin position="1268"/>
        <end position="1290"/>
    </location>
</feature>
<dbReference type="InterPro" id="IPR026082">
    <property type="entry name" value="ABCA"/>
</dbReference>
<dbReference type="CDD" id="cd03263">
    <property type="entry name" value="ABC_subfamily_A"/>
    <property type="match status" value="2"/>
</dbReference>
<dbReference type="PROSITE" id="PS00211">
    <property type="entry name" value="ABC_TRANSPORTER_1"/>
    <property type="match status" value="1"/>
</dbReference>
<reference evidence="10" key="3">
    <citation type="submission" date="2025-09" db="UniProtKB">
        <authorList>
            <consortium name="Ensembl"/>
        </authorList>
    </citation>
    <scope>IDENTIFICATION</scope>
</reference>
<dbReference type="PANTHER" id="PTHR19229:SF234">
    <property type="entry name" value="ATP-BINDING CASSETTE SUB-FAMILY A MEMBER 1-LIKE"/>
    <property type="match status" value="1"/>
</dbReference>
<feature type="signal peptide" evidence="8">
    <location>
        <begin position="1"/>
        <end position="17"/>
    </location>
</feature>
<keyword evidence="5 7" id="KW-1133">Transmembrane helix</keyword>
<dbReference type="GO" id="GO:0140359">
    <property type="term" value="F:ABC-type transporter activity"/>
    <property type="evidence" value="ECO:0007669"/>
    <property type="project" value="InterPro"/>
</dbReference>
<feature type="transmembrane region" description="Helical" evidence="7">
    <location>
        <begin position="1463"/>
        <end position="1483"/>
    </location>
</feature>
<feature type="transmembrane region" description="Helical" evidence="7">
    <location>
        <begin position="1528"/>
        <end position="1548"/>
    </location>
</feature>
<dbReference type="PROSITE" id="PS50893">
    <property type="entry name" value="ABC_TRANSPORTER_2"/>
    <property type="match status" value="2"/>
</dbReference>
<keyword evidence="4" id="KW-0067">ATP-binding</keyword>
<dbReference type="SMART" id="SM00382">
    <property type="entry name" value="AAA"/>
    <property type="match status" value="1"/>
</dbReference>
<dbReference type="InterPro" id="IPR003439">
    <property type="entry name" value="ABC_transporter-like_ATP-bd"/>
</dbReference>
<evidence type="ECO:0000256" key="5">
    <source>
        <dbReference type="ARBA" id="ARBA00022989"/>
    </source>
</evidence>
<feature type="chain" id="PRO_5047438094" description="ABC transporter domain-containing protein" evidence="8">
    <location>
        <begin position="18"/>
        <end position="1806"/>
    </location>
</feature>
<dbReference type="InterPro" id="IPR027417">
    <property type="entry name" value="P-loop_NTPase"/>
</dbReference>
<keyword evidence="8" id="KW-0732">Signal</keyword>
<accession>A0AAX7T811</accession>
<evidence type="ECO:0000256" key="7">
    <source>
        <dbReference type="SAM" id="Phobius"/>
    </source>
</evidence>
<feature type="transmembrane region" description="Helical" evidence="7">
    <location>
        <begin position="1348"/>
        <end position="1367"/>
    </location>
</feature>
<dbReference type="GO" id="GO:0005319">
    <property type="term" value="F:lipid transporter activity"/>
    <property type="evidence" value="ECO:0007669"/>
    <property type="project" value="TreeGrafter"/>
</dbReference>
<keyword evidence="3" id="KW-0547">Nucleotide-binding</keyword>
<dbReference type="GO" id="GO:0005524">
    <property type="term" value="F:ATP binding"/>
    <property type="evidence" value="ECO:0007669"/>
    <property type="project" value="UniProtKB-KW"/>
</dbReference>